<protein>
    <submittedName>
        <fullName evidence="4">Response regulator</fullName>
    </submittedName>
</protein>
<dbReference type="SMART" id="SM00448">
    <property type="entry name" value="REC"/>
    <property type="match status" value="1"/>
</dbReference>
<dbReference type="InterPro" id="IPR050595">
    <property type="entry name" value="Bact_response_regulator"/>
</dbReference>
<dbReference type="PANTHER" id="PTHR44591:SF25">
    <property type="entry name" value="CHEMOTAXIS TWO-COMPONENT RESPONSE REGULATOR"/>
    <property type="match status" value="1"/>
</dbReference>
<dbReference type="Proteomes" id="UP000291236">
    <property type="component" value="Chromosome"/>
</dbReference>
<dbReference type="PANTHER" id="PTHR44591">
    <property type="entry name" value="STRESS RESPONSE REGULATOR PROTEIN 1"/>
    <property type="match status" value="1"/>
</dbReference>
<dbReference type="InterPro" id="IPR001789">
    <property type="entry name" value="Sig_transdc_resp-reg_receiver"/>
</dbReference>
<reference evidence="4 5" key="1">
    <citation type="submission" date="2018-12" db="EMBL/GenBank/DDBJ databases">
        <title>Rubrispira sanarue gen. nov., sp., nov., a member of the order Silvanigrellales, isolated from a brackish lake in Hamamatsu Japan.</title>
        <authorList>
            <person name="Maejima Y."/>
            <person name="Iino T."/>
            <person name="Muraguchi Y."/>
            <person name="Fukuda K."/>
            <person name="Nojiri H."/>
            <person name="Ohkuma M."/>
            <person name="Moriuchi R."/>
            <person name="Dohra H."/>
            <person name="Kimbara K."/>
            <person name="Shintani M."/>
        </authorList>
    </citation>
    <scope>NUCLEOTIDE SEQUENCE [LARGE SCALE GENOMIC DNA]</scope>
    <source>
        <strain evidence="4 5">RF1110005</strain>
    </source>
</reference>
<dbReference type="Gene3D" id="3.40.50.2300">
    <property type="match status" value="1"/>
</dbReference>
<keyword evidence="5" id="KW-1185">Reference proteome</keyword>
<dbReference type="Pfam" id="PF00072">
    <property type="entry name" value="Response_reg"/>
    <property type="match status" value="1"/>
</dbReference>
<evidence type="ECO:0000256" key="2">
    <source>
        <dbReference type="PROSITE-ProRule" id="PRU00169"/>
    </source>
</evidence>
<dbReference type="OrthoDB" id="5294832at2"/>
<keyword evidence="1 2" id="KW-0597">Phosphoprotein</keyword>
<sequence length="126" mass="13608">MAKTILIVDDALTVRNLAKYALSKGGYNILEAEDGSVGLAVTRSNTVDLIISDLNMPKMNGLEMAKAIKSDPKTQNIPIFMLSTVASQEVAQQGKEIGIMVWIVKPFVPDKLLAAVKKVLEGIPLK</sequence>
<dbReference type="GO" id="GO:0000160">
    <property type="term" value="P:phosphorelay signal transduction system"/>
    <property type="evidence" value="ECO:0007669"/>
    <property type="project" value="InterPro"/>
</dbReference>
<organism evidence="4 5">
    <name type="scientific">Fluviispira sanaruensis</name>
    <dbReference type="NCBI Taxonomy" id="2493639"/>
    <lineage>
        <taxon>Bacteria</taxon>
        <taxon>Pseudomonadati</taxon>
        <taxon>Bdellovibrionota</taxon>
        <taxon>Oligoflexia</taxon>
        <taxon>Silvanigrellales</taxon>
        <taxon>Silvanigrellaceae</taxon>
        <taxon>Fluviispira</taxon>
    </lineage>
</organism>
<dbReference type="InterPro" id="IPR011006">
    <property type="entry name" value="CheY-like_superfamily"/>
</dbReference>
<accession>A0A4P2VK48</accession>
<proteinExistence type="predicted"/>
<feature type="modified residue" description="4-aspartylphosphate" evidence="2">
    <location>
        <position position="53"/>
    </location>
</feature>
<dbReference type="SUPFAM" id="SSF52172">
    <property type="entry name" value="CheY-like"/>
    <property type="match status" value="1"/>
</dbReference>
<dbReference type="KEGG" id="sbf:JCM31447_20900"/>
<dbReference type="EMBL" id="AP019368">
    <property type="protein sequence ID" value="BBH53643.1"/>
    <property type="molecule type" value="Genomic_DNA"/>
</dbReference>
<dbReference type="RefSeq" id="WP_130609916.1">
    <property type="nucleotide sequence ID" value="NZ_AP019368.1"/>
</dbReference>
<dbReference type="PROSITE" id="PS50110">
    <property type="entry name" value="RESPONSE_REGULATORY"/>
    <property type="match status" value="1"/>
</dbReference>
<evidence type="ECO:0000256" key="1">
    <source>
        <dbReference type="ARBA" id="ARBA00022553"/>
    </source>
</evidence>
<evidence type="ECO:0000259" key="3">
    <source>
        <dbReference type="PROSITE" id="PS50110"/>
    </source>
</evidence>
<feature type="domain" description="Response regulatory" evidence="3">
    <location>
        <begin position="4"/>
        <end position="120"/>
    </location>
</feature>
<evidence type="ECO:0000313" key="5">
    <source>
        <dbReference type="Proteomes" id="UP000291236"/>
    </source>
</evidence>
<dbReference type="AlphaFoldDB" id="A0A4P2VK48"/>
<evidence type="ECO:0000313" key="4">
    <source>
        <dbReference type="EMBL" id="BBH53643.1"/>
    </source>
</evidence>
<name>A0A4P2VK48_FLUSA</name>
<gene>
    <name evidence="4" type="ORF">JCM31447_20900</name>
</gene>